<reference evidence="15 16" key="2">
    <citation type="submission" date="2018-08" db="EMBL/GenBank/DDBJ databases">
        <title>A genome reference for cultivated species of the human gut microbiota.</title>
        <authorList>
            <person name="Zou Y."/>
            <person name="Xue W."/>
            <person name="Luo G."/>
        </authorList>
    </citation>
    <scope>NUCLEOTIDE SEQUENCE [LARGE SCALE GENOMIC DNA]</scope>
    <source>
        <strain evidence="12 15">AM18-2AC</strain>
        <strain evidence="11 16">AM29-25AC</strain>
    </source>
</reference>
<dbReference type="Proteomes" id="UP000284644">
    <property type="component" value="Unassembled WGS sequence"/>
</dbReference>
<evidence type="ECO:0000313" key="12">
    <source>
        <dbReference type="EMBL" id="RHH15600.1"/>
    </source>
</evidence>
<evidence type="ECO:0000313" key="11">
    <source>
        <dbReference type="EMBL" id="RHE10800.1"/>
    </source>
</evidence>
<evidence type="ECO:0000313" key="9">
    <source>
        <dbReference type="EMBL" id="CUO42289.1"/>
    </source>
</evidence>
<dbReference type="Pfam" id="PF02065">
    <property type="entry name" value="Melibiase"/>
    <property type="match status" value="1"/>
</dbReference>
<dbReference type="PANTHER" id="PTHR43053:SF3">
    <property type="entry name" value="ALPHA-GALACTOSIDASE C-RELATED"/>
    <property type="match status" value="1"/>
</dbReference>
<feature type="domain" description="Glycosyl hydrolase family 36 N-terminal" evidence="8">
    <location>
        <begin position="28"/>
        <end position="285"/>
    </location>
</feature>
<dbReference type="PRINTS" id="PR00743">
    <property type="entry name" value="GLHYDRLASE36"/>
</dbReference>
<evidence type="ECO:0000313" key="10">
    <source>
        <dbReference type="EMBL" id="CUP48692.1"/>
    </source>
</evidence>
<dbReference type="Proteomes" id="UP000095409">
    <property type="component" value="Unassembled WGS sequence"/>
</dbReference>
<dbReference type="InterPro" id="IPR031704">
    <property type="entry name" value="Glyco_hydro_36_N"/>
</dbReference>
<dbReference type="Pfam" id="PF16874">
    <property type="entry name" value="Glyco_hydro_36C"/>
    <property type="match status" value="1"/>
</dbReference>
<dbReference type="SUPFAM" id="SSF51445">
    <property type="entry name" value="(Trans)glycosidases"/>
    <property type="match status" value="1"/>
</dbReference>
<feature type="active site" description="Proton donor" evidence="6">
    <location>
        <position position="548"/>
    </location>
</feature>
<dbReference type="RefSeq" id="WP_055055900.1">
    <property type="nucleotide sequence ID" value="NZ_CYZD01000010.1"/>
</dbReference>
<dbReference type="Proteomes" id="UP000095413">
    <property type="component" value="Unassembled WGS sequence"/>
</dbReference>
<dbReference type="Gene3D" id="2.70.98.60">
    <property type="entry name" value="alpha-galactosidase from lactobacil brevis"/>
    <property type="match status" value="1"/>
</dbReference>
<feature type="domain" description="Glycosyl hydrolase family 36 C-terminal" evidence="7">
    <location>
        <begin position="650"/>
        <end position="729"/>
    </location>
</feature>
<keyword evidence="3 5" id="KW-0378">Hydrolase</keyword>
<comment type="catalytic activity">
    <reaction evidence="1 5">
        <text>Hydrolysis of terminal, non-reducing alpha-D-galactose residues in alpha-D-galactosides, including galactose oligosaccharides, galactomannans and galactolipids.</text>
        <dbReference type="EC" id="3.2.1.22"/>
    </reaction>
</comment>
<dbReference type="EMBL" id="QRJH01000011">
    <property type="protein sequence ID" value="RHH15600.1"/>
    <property type="molecule type" value="Genomic_DNA"/>
</dbReference>
<accession>A0A174F0H8</accession>
<evidence type="ECO:0000256" key="3">
    <source>
        <dbReference type="ARBA" id="ARBA00022801"/>
    </source>
</evidence>
<evidence type="ECO:0000313" key="13">
    <source>
        <dbReference type="Proteomes" id="UP000095409"/>
    </source>
</evidence>
<evidence type="ECO:0000259" key="7">
    <source>
        <dbReference type="Pfam" id="PF16874"/>
    </source>
</evidence>
<dbReference type="Gene3D" id="2.60.40.1180">
    <property type="entry name" value="Golgi alpha-mannosidase II"/>
    <property type="match status" value="1"/>
</dbReference>
<evidence type="ECO:0000256" key="4">
    <source>
        <dbReference type="ARBA" id="ARBA00023295"/>
    </source>
</evidence>
<dbReference type="PANTHER" id="PTHR43053">
    <property type="entry name" value="GLYCOSIDASE FAMILY 31"/>
    <property type="match status" value="1"/>
</dbReference>
<dbReference type="Gene3D" id="3.20.20.70">
    <property type="entry name" value="Aldolase class I"/>
    <property type="match status" value="1"/>
</dbReference>
<protein>
    <recommendedName>
        <fullName evidence="2 5">Alpha-galactosidase</fullName>
        <ecNumber evidence="2 5">3.2.1.22</ecNumber>
    </recommendedName>
</protein>
<feature type="active site" description="Nucleophile" evidence="6">
    <location>
        <position position="478"/>
    </location>
</feature>
<dbReference type="FunFam" id="3.20.20.70:FF:000118">
    <property type="entry name" value="Alpha-galactosidase"/>
    <property type="match status" value="1"/>
</dbReference>
<evidence type="ECO:0000259" key="8">
    <source>
        <dbReference type="Pfam" id="PF16875"/>
    </source>
</evidence>
<evidence type="ECO:0000313" key="14">
    <source>
        <dbReference type="Proteomes" id="UP000095413"/>
    </source>
</evidence>
<dbReference type="EC" id="3.2.1.22" evidence="2 5"/>
<dbReference type="OrthoDB" id="9758822at2"/>
<evidence type="ECO:0000256" key="2">
    <source>
        <dbReference type="ARBA" id="ARBA00012755"/>
    </source>
</evidence>
<evidence type="ECO:0000313" key="16">
    <source>
        <dbReference type="Proteomes" id="UP000284644"/>
    </source>
</evidence>
<dbReference type="EMBL" id="CZBA01000007">
    <property type="protein sequence ID" value="CUP48692.1"/>
    <property type="molecule type" value="Genomic_DNA"/>
</dbReference>
<dbReference type="GO" id="GO:0004557">
    <property type="term" value="F:alpha-galactosidase activity"/>
    <property type="evidence" value="ECO:0007669"/>
    <property type="project" value="UniProtKB-UniRule"/>
</dbReference>
<proteinExistence type="inferred from homology"/>
<evidence type="ECO:0000256" key="5">
    <source>
        <dbReference type="PIRNR" id="PIRNR005536"/>
    </source>
</evidence>
<dbReference type="InterPro" id="IPR013785">
    <property type="entry name" value="Aldolase_TIM"/>
</dbReference>
<dbReference type="EMBL" id="CYZD01000010">
    <property type="protein sequence ID" value="CUO42289.1"/>
    <property type="molecule type" value="Genomic_DNA"/>
</dbReference>
<evidence type="ECO:0000256" key="6">
    <source>
        <dbReference type="PIRSR" id="PIRSR005536-1"/>
    </source>
</evidence>
<dbReference type="InterPro" id="IPR031705">
    <property type="entry name" value="Glyco_hydro_36_C"/>
</dbReference>
<reference evidence="13 14" key="1">
    <citation type="submission" date="2015-09" db="EMBL/GenBank/DDBJ databases">
        <authorList>
            <consortium name="Pathogen Informatics"/>
        </authorList>
    </citation>
    <scope>NUCLEOTIDE SEQUENCE [LARGE SCALE GENOMIC DNA]</scope>
    <source>
        <strain evidence="9 13">2789STDY5608837</strain>
        <strain evidence="10 14">2789STDY5834921</strain>
    </source>
</reference>
<dbReference type="PIRSF" id="PIRSF005536">
    <property type="entry name" value="Agal"/>
    <property type="match status" value="1"/>
</dbReference>
<dbReference type="InterPro" id="IPR050985">
    <property type="entry name" value="Alpha-glycosidase_related"/>
</dbReference>
<dbReference type="EMBL" id="QSJW01000008">
    <property type="protein sequence ID" value="RHE10800.1"/>
    <property type="molecule type" value="Genomic_DNA"/>
</dbReference>
<dbReference type="AlphaFoldDB" id="A0A174F0H8"/>
<dbReference type="InterPro" id="IPR017853">
    <property type="entry name" value="GH"/>
</dbReference>
<name>A0A174F0H8_9FIRM</name>
<organism evidence="9 13">
    <name type="scientific">Blautia obeum</name>
    <dbReference type="NCBI Taxonomy" id="40520"/>
    <lineage>
        <taxon>Bacteria</taxon>
        <taxon>Bacillati</taxon>
        <taxon>Bacillota</taxon>
        <taxon>Clostridia</taxon>
        <taxon>Lachnospirales</taxon>
        <taxon>Lachnospiraceae</taxon>
        <taxon>Blautia</taxon>
    </lineage>
</organism>
<evidence type="ECO:0000313" key="15">
    <source>
        <dbReference type="Proteomes" id="UP000284024"/>
    </source>
</evidence>
<dbReference type="Proteomes" id="UP000284024">
    <property type="component" value="Unassembled WGS sequence"/>
</dbReference>
<gene>
    <name evidence="9" type="primary">rafA_1</name>
    <name evidence="10" type="synonym">rafA</name>
    <name evidence="12" type="ORF">DW222_16080</name>
    <name evidence="11" type="ORF">DW767_12840</name>
    <name evidence="9" type="ORF">ERS852394_02162</name>
    <name evidence="10" type="ORF">ERS852533_01509</name>
</gene>
<dbReference type="CDD" id="cd14791">
    <property type="entry name" value="GH36"/>
    <property type="match status" value="1"/>
</dbReference>
<dbReference type="InterPro" id="IPR038417">
    <property type="entry name" value="Alpga-gal_N_sf"/>
</dbReference>
<dbReference type="Pfam" id="PF16875">
    <property type="entry name" value="Glyco_hydro_36N"/>
    <property type="match status" value="1"/>
</dbReference>
<evidence type="ECO:0000256" key="1">
    <source>
        <dbReference type="ARBA" id="ARBA00001255"/>
    </source>
</evidence>
<dbReference type="InterPro" id="IPR013780">
    <property type="entry name" value="Glyco_hydro_b"/>
</dbReference>
<dbReference type="GO" id="GO:0016052">
    <property type="term" value="P:carbohydrate catabolic process"/>
    <property type="evidence" value="ECO:0007669"/>
    <property type="project" value="InterPro"/>
</dbReference>
<dbReference type="InterPro" id="IPR002252">
    <property type="entry name" value="Glyco_hydro_36"/>
</dbReference>
<keyword evidence="4 5" id="KW-0326">Glycosidase</keyword>
<sequence>MAINIKNQIFTLHTKNSTYQMKVDEQNMLIHTYYGNRTDDTDCSYLIRMADRGFSGNIPGTDRERVYSLDFLPQEFPVYGDGDYRVDCLKADLGSGVQDGMFFFDSYQVREGKYNIPGLPAFFSSEKSEGETLEIVLKDAVEEVYVHLLYGVFEELDIITRAAVVENRTEGDIQISRIMSACLDLGMGKYDLIHFYGKHAGERQMERNSLPHGITELRSTRGTSSHQHNPFVILADKDTTESTGECYSASFLYSGGFHAQAEVDQFNQTRLVIGIDDYDFSWKLKKGESFSTPEVCLTYSADGFSKLSQTLHQAIVSNLIRSCWKDRVRPILVNNWEATYFDFNKDNLIAIAKEAAELNLDMLVLDDGWFGKRDDDFSGLGDWFVNEKKLCGTLSELVKEVHDMGLSFGLWFEPEMISEDSDLYRAHPDWALVIPGRQPIRSRSQLVLDMSREDVTDYLTERICDIVEKADIQYIKWDMNRSLMAAYSAKLPRDRQGELRHRYVLGLYKVLEAVTQRFPELLLEGCSGGGGRFDAGMLYYCPQIWCSDNTDAIERLRIQYGTSFGYPMSSVSAHVSVCPNHQNHRVTPFKTRGICAMQGTFGYELDLSKMTDEEKKMAGEQIAFFKEHGRLFQFGDYYRLTSPFENRDYTVWEYAAQDGSEACMSVVYTDMYANAASEIVKWKGLDPKKVYQMQLDGEDAGNFSGAALMHAGILLPLPEQNYDAFQIYLKAE</sequence>
<comment type="similarity">
    <text evidence="5">Belongs to the glycosyl hydrolase.</text>
</comment>